<dbReference type="PROSITE" id="PS50893">
    <property type="entry name" value="ABC_TRANSPORTER_2"/>
    <property type="match status" value="1"/>
</dbReference>
<sequence length="259" mass="28970">MNTSNKQLIKTPYDIIPQLELKNITAGYEDKIVIENISLILQKGEIISLIGKSGIGKSTLLNAISGLIEPKEGKVYLMGKDITGTTGNVSYMLQKDLLLPFKTVLDNIAMPLIIKGKTKKEARELAKNSLAEFGLDGYEKKYPSSLSGGMKQRAALLRSYLFSKDVIMLDEPFSSLDYITKLKMYAWFTDMVSRLGISAIFITHDIQEALTLSDKIYLLYGKPAHIKFAMDMSDKSTKDPLNPKFAKNKKILLDMIEES</sequence>
<dbReference type="InterPro" id="IPR050166">
    <property type="entry name" value="ABC_transporter_ATP-bind"/>
</dbReference>
<dbReference type="EMBL" id="VJXW01000011">
    <property type="protein sequence ID" value="TRW25004.1"/>
    <property type="molecule type" value="Genomic_DNA"/>
</dbReference>
<evidence type="ECO:0000313" key="5">
    <source>
        <dbReference type="EMBL" id="TRW25004.1"/>
    </source>
</evidence>
<dbReference type="InterPro" id="IPR003439">
    <property type="entry name" value="ABC_transporter-like_ATP-bd"/>
</dbReference>
<comment type="caution">
    <text evidence="5">The sequence shown here is derived from an EMBL/GenBank/DDBJ whole genome shotgun (WGS) entry which is preliminary data.</text>
</comment>
<protein>
    <submittedName>
        <fullName evidence="5">ABC transporter ATP-binding protein</fullName>
    </submittedName>
</protein>
<keyword evidence="2" id="KW-0547">Nucleotide-binding</keyword>
<dbReference type="SUPFAM" id="SSF52540">
    <property type="entry name" value="P-loop containing nucleoside triphosphate hydrolases"/>
    <property type="match status" value="1"/>
</dbReference>
<dbReference type="PANTHER" id="PTHR42788">
    <property type="entry name" value="TAURINE IMPORT ATP-BINDING PROTEIN-RELATED"/>
    <property type="match status" value="1"/>
</dbReference>
<dbReference type="PROSITE" id="PS00211">
    <property type="entry name" value="ABC_TRANSPORTER_1"/>
    <property type="match status" value="1"/>
</dbReference>
<dbReference type="Pfam" id="PF00005">
    <property type="entry name" value="ABC_tran"/>
    <property type="match status" value="1"/>
</dbReference>
<keyword evidence="3 5" id="KW-0067">ATP-binding</keyword>
<dbReference type="RefSeq" id="WP_144398369.1">
    <property type="nucleotide sequence ID" value="NZ_VJXW01000011.1"/>
</dbReference>
<proteinExistence type="predicted"/>
<evidence type="ECO:0000313" key="6">
    <source>
        <dbReference type="Proteomes" id="UP000319424"/>
    </source>
</evidence>
<accession>A0A552V3E7</accession>
<dbReference type="SMART" id="SM00382">
    <property type="entry name" value="AAA"/>
    <property type="match status" value="1"/>
</dbReference>
<gene>
    <name evidence="5" type="ORF">FL857_07675</name>
</gene>
<dbReference type="InterPro" id="IPR003593">
    <property type="entry name" value="AAA+_ATPase"/>
</dbReference>
<dbReference type="GO" id="GO:0016887">
    <property type="term" value="F:ATP hydrolysis activity"/>
    <property type="evidence" value="ECO:0007669"/>
    <property type="project" value="InterPro"/>
</dbReference>
<dbReference type="OrthoDB" id="9801958at2"/>
<evidence type="ECO:0000256" key="3">
    <source>
        <dbReference type="ARBA" id="ARBA00022840"/>
    </source>
</evidence>
<organism evidence="5 6">
    <name type="scientific">Criibacterium bergeronii</name>
    <dbReference type="NCBI Taxonomy" id="1871336"/>
    <lineage>
        <taxon>Bacteria</taxon>
        <taxon>Bacillati</taxon>
        <taxon>Bacillota</taxon>
        <taxon>Clostridia</taxon>
        <taxon>Peptostreptococcales</taxon>
        <taxon>Filifactoraceae</taxon>
        <taxon>Criibacterium</taxon>
    </lineage>
</organism>
<dbReference type="AlphaFoldDB" id="A0A552V3E7"/>
<reference evidence="5 6" key="1">
    <citation type="submission" date="2019-07" db="EMBL/GenBank/DDBJ databases">
        <title>Criibacterium bergeronii gen. nov., sp. nov. isolated from human clinical samples.</title>
        <authorList>
            <person name="Maheux A.F."/>
            <person name="Boudreau D.K."/>
            <person name="Berube E."/>
            <person name="Brodeur S."/>
            <person name="Bernard K.A."/>
            <person name="Abed J.Y."/>
            <person name="Ducrey E."/>
            <person name="Guay E.F."/>
            <person name="Raymond F."/>
            <person name="Corbeil J."/>
            <person name="Domingo M.-C."/>
            <person name="Roy P.H."/>
            <person name="Boissinot M."/>
            <person name="Tocheva E.I."/>
            <person name="Omar R.F."/>
        </authorList>
    </citation>
    <scope>NUCLEOTIDE SEQUENCE [LARGE SCALE GENOMIC DNA]</scope>
    <source>
        <strain evidence="5 6">CCRI-24246</strain>
    </source>
</reference>
<name>A0A552V3E7_9FIRM</name>
<evidence type="ECO:0000259" key="4">
    <source>
        <dbReference type="PROSITE" id="PS50893"/>
    </source>
</evidence>
<keyword evidence="1" id="KW-0813">Transport</keyword>
<dbReference type="InterPro" id="IPR027417">
    <property type="entry name" value="P-loop_NTPase"/>
</dbReference>
<dbReference type="Gene3D" id="3.40.50.300">
    <property type="entry name" value="P-loop containing nucleotide triphosphate hydrolases"/>
    <property type="match status" value="1"/>
</dbReference>
<dbReference type="GO" id="GO:0005524">
    <property type="term" value="F:ATP binding"/>
    <property type="evidence" value="ECO:0007669"/>
    <property type="project" value="UniProtKB-KW"/>
</dbReference>
<evidence type="ECO:0000256" key="2">
    <source>
        <dbReference type="ARBA" id="ARBA00022741"/>
    </source>
</evidence>
<feature type="domain" description="ABC transporter" evidence="4">
    <location>
        <begin position="19"/>
        <end position="246"/>
    </location>
</feature>
<evidence type="ECO:0000256" key="1">
    <source>
        <dbReference type="ARBA" id="ARBA00022448"/>
    </source>
</evidence>
<dbReference type="InterPro" id="IPR017871">
    <property type="entry name" value="ABC_transporter-like_CS"/>
</dbReference>
<dbReference type="Proteomes" id="UP000319424">
    <property type="component" value="Unassembled WGS sequence"/>
</dbReference>
<dbReference type="PANTHER" id="PTHR42788:SF2">
    <property type="entry name" value="ABC TRANSPORTER ATP-BINDING PROTEIN"/>
    <property type="match status" value="1"/>
</dbReference>